<protein>
    <submittedName>
        <fullName evidence="1">Uncharacterized protein</fullName>
    </submittedName>
</protein>
<name>A0A2V1DML3_9PLEO</name>
<evidence type="ECO:0000313" key="1">
    <source>
        <dbReference type="EMBL" id="PVH98873.1"/>
    </source>
</evidence>
<sequence>MPQDLNEIYQRIFSKADDIDLDSDTRLQDLEHIVTLGQGLLDYNRETGLITLGHSSVKTFLTSSYIEQSDVPQFMISESEAHNTIMCTFARIHALLEYPLLEYETHNWPLHIRNENALEWDHINGFLSTQYHNCCGSYGFWISFLAPGLEPEVIFRSAPLYYAASFGFAPLVKALILQNQNINFEKPRGRCGSTALEVACFRRQKETSRLLAEACANAFAIGLGDGFDAIWWASKNGWDGVVRIMVQVEIEKGFSLEFSKNHIEPLMEPAAKGVQAVALNQMQIWAMARWLSQ</sequence>
<gene>
    <name evidence="1" type="ORF">DM02DRAFT_680822</name>
</gene>
<dbReference type="SMART" id="SM00248">
    <property type="entry name" value="ANK"/>
    <property type="match status" value="3"/>
</dbReference>
<keyword evidence="2" id="KW-1185">Reference proteome</keyword>
<proteinExistence type="predicted"/>
<organism evidence="1 2">
    <name type="scientific">Periconia macrospinosa</name>
    <dbReference type="NCBI Taxonomy" id="97972"/>
    <lineage>
        <taxon>Eukaryota</taxon>
        <taxon>Fungi</taxon>
        <taxon>Dikarya</taxon>
        <taxon>Ascomycota</taxon>
        <taxon>Pezizomycotina</taxon>
        <taxon>Dothideomycetes</taxon>
        <taxon>Pleosporomycetidae</taxon>
        <taxon>Pleosporales</taxon>
        <taxon>Massarineae</taxon>
        <taxon>Periconiaceae</taxon>
        <taxon>Periconia</taxon>
    </lineage>
</organism>
<dbReference type="Proteomes" id="UP000244855">
    <property type="component" value="Unassembled WGS sequence"/>
</dbReference>
<dbReference type="SUPFAM" id="SSF48403">
    <property type="entry name" value="Ankyrin repeat"/>
    <property type="match status" value="1"/>
</dbReference>
<dbReference type="Gene3D" id="1.25.40.20">
    <property type="entry name" value="Ankyrin repeat-containing domain"/>
    <property type="match status" value="1"/>
</dbReference>
<reference evidence="1 2" key="1">
    <citation type="journal article" date="2018" name="Sci. Rep.">
        <title>Comparative genomics provides insights into the lifestyle and reveals functional heterogeneity of dark septate endophytic fungi.</title>
        <authorList>
            <person name="Knapp D.G."/>
            <person name="Nemeth J.B."/>
            <person name="Barry K."/>
            <person name="Hainaut M."/>
            <person name="Henrissat B."/>
            <person name="Johnson J."/>
            <person name="Kuo A."/>
            <person name="Lim J.H.P."/>
            <person name="Lipzen A."/>
            <person name="Nolan M."/>
            <person name="Ohm R.A."/>
            <person name="Tamas L."/>
            <person name="Grigoriev I.V."/>
            <person name="Spatafora J.W."/>
            <person name="Nagy L.G."/>
            <person name="Kovacs G.M."/>
        </authorList>
    </citation>
    <scope>NUCLEOTIDE SEQUENCE [LARGE SCALE GENOMIC DNA]</scope>
    <source>
        <strain evidence="1 2">DSE2036</strain>
    </source>
</reference>
<accession>A0A2V1DML3</accession>
<dbReference type="Pfam" id="PF12796">
    <property type="entry name" value="Ank_2"/>
    <property type="match status" value="1"/>
</dbReference>
<dbReference type="OrthoDB" id="1577640at2759"/>
<evidence type="ECO:0000313" key="2">
    <source>
        <dbReference type="Proteomes" id="UP000244855"/>
    </source>
</evidence>
<dbReference type="InterPro" id="IPR002110">
    <property type="entry name" value="Ankyrin_rpt"/>
</dbReference>
<dbReference type="EMBL" id="KZ805404">
    <property type="protein sequence ID" value="PVH98873.1"/>
    <property type="molecule type" value="Genomic_DNA"/>
</dbReference>
<dbReference type="InterPro" id="IPR036770">
    <property type="entry name" value="Ankyrin_rpt-contain_sf"/>
</dbReference>
<dbReference type="AlphaFoldDB" id="A0A2V1DML3"/>